<reference evidence="3" key="2">
    <citation type="journal article" date="2023" name="Science">
        <title>Genomic signatures of disease resistance in endangered staghorn corals.</title>
        <authorList>
            <person name="Vollmer S.V."/>
            <person name="Selwyn J.D."/>
            <person name="Despard B.A."/>
            <person name="Roesel C.L."/>
        </authorList>
    </citation>
    <scope>NUCLEOTIDE SEQUENCE</scope>
    <source>
        <strain evidence="3">K2</strain>
    </source>
</reference>
<feature type="coiled-coil region" evidence="1">
    <location>
        <begin position="70"/>
        <end position="111"/>
    </location>
</feature>
<name>A0AAD9QBH2_ACRCE</name>
<evidence type="ECO:0000313" key="4">
    <source>
        <dbReference type="Proteomes" id="UP001249851"/>
    </source>
</evidence>
<feature type="region of interest" description="Disordered" evidence="2">
    <location>
        <begin position="188"/>
        <end position="208"/>
    </location>
</feature>
<feature type="coiled-coil region" evidence="1">
    <location>
        <begin position="137"/>
        <end position="186"/>
    </location>
</feature>
<feature type="region of interest" description="Disordered" evidence="2">
    <location>
        <begin position="1557"/>
        <end position="1576"/>
    </location>
</feature>
<reference evidence="3" key="1">
    <citation type="journal article" date="2023" name="G3 (Bethesda)">
        <title>Whole genome assembly and annotation of the endangered Caribbean coral Acropora cervicornis.</title>
        <authorList>
            <person name="Selwyn J.D."/>
            <person name="Vollmer S.V."/>
        </authorList>
    </citation>
    <scope>NUCLEOTIDE SEQUENCE</scope>
    <source>
        <strain evidence="3">K2</strain>
    </source>
</reference>
<evidence type="ECO:0000256" key="2">
    <source>
        <dbReference type="SAM" id="MobiDB-lite"/>
    </source>
</evidence>
<feature type="compositionally biased region" description="Polar residues" evidence="2">
    <location>
        <begin position="1"/>
        <end position="14"/>
    </location>
</feature>
<feature type="coiled-coil region" evidence="1">
    <location>
        <begin position="300"/>
        <end position="544"/>
    </location>
</feature>
<accession>A0AAD9QBH2</accession>
<keyword evidence="1" id="KW-0175">Coiled coil</keyword>
<evidence type="ECO:0000256" key="1">
    <source>
        <dbReference type="SAM" id="Coils"/>
    </source>
</evidence>
<evidence type="ECO:0000313" key="3">
    <source>
        <dbReference type="EMBL" id="KAK2558165.1"/>
    </source>
</evidence>
<feature type="region of interest" description="Disordered" evidence="2">
    <location>
        <begin position="1746"/>
        <end position="1767"/>
    </location>
</feature>
<feature type="compositionally biased region" description="Basic and acidic residues" evidence="2">
    <location>
        <begin position="1746"/>
        <end position="1758"/>
    </location>
</feature>
<keyword evidence="4" id="KW-1185">Reference proteome</keyword>
<feature type="region of interest" description="Disordered" evidence="2">
    <location>
        <begin position="1"/>
        <end position="65"/>
    </location>
</feature>
<protein>
    <submittedName>
        <fullName evidence="3">Uncharacterized protein</fullName>
    </submittedName>
</protein>
<feature type="coiled-coil region" evidence="1">
    <location>
        <begin position="577"/>
        <end position="893"/>
    </location>
</feature>
<feature type="coiled-coil region" evidence="1">
    <location>
        <begin position="1401"/>
        <end position="1435"/>
    </location>
</feature>
<organism evidence="3 4">
    <name type="scientific">Acropora cervicornis</name>
    <name type="common">Staghorn coral</name>
    <dbReference type="NCBI Taxonomy" id="6130"/>
    <lineage>
        <taxon>Eukaryota</taxon>
        <taxon>Metazoa</taxon>
        <taxon>Cnidaria</taxon>
        <taxon>Anthozoa</taxon>
        <taxon>Hexacorallia</taxon>
        <taxon>Scleractinia</taxon>
        <taxon>Astrocoeniina</taxon>
        <taxon>Acroporidae</taxon>
        <taxon>Acropora</taxon>
    </lineage>
</organism>
<sequence>MFGKQRSSIPTPGSKTGIPSKRTAQTNSPTGRTSQAAGTSSGIPVASKNNGTNNSRTELPKDPKLLNEMVVNLQKQVQEKDDTLRDLNVKLSRKSEECDSLMEERDTMRSKNSFALQQVTEDQDALQETLKKKDKYILEMEGRYREETRKLKNEIEELTSEHEIEVEMLRKEMEDLKLREERWKKAAELRKESDYDSSDVGSRDHSPEVEALKEKMATIHSNYEDEIAGLKEKLQSQIIKANEATEKAENQEFEFEEKLSEIKGAFESEKQELELAHQVKINSLRSGGLENSAGLDADQKESYENLVQQLEEQVLNLNAQLQEERTQMAQDLLTVKNEFEKQLEEAKCGLESEKENLQRTILELKTEAEEINTKHSKDIEQMEQVLTRKKEEILNNGEEERNIEAIKRKLQEYENEIKELKETLLNERGEFNESRAMLESTISEQEKDFDEKEEKLREELREEYEKKMEKVVSNYEQRLKEAERRHLEEKDLDEEKRSVEKLQLEMKAMERTHEREIDGLNENLDSLREENENLRREFDLVVTDLSSELETTKKSEMLSVPTRKTSSVLREQIEIIKANQDEQIRQLGKDIESYKQRVIELESELQRQRSAEEKKYTDMDLQTRTVELKYELDVLREESQKKETELEEYRKAVSELEKELAQWKISQDQKPVKNDICEISVLQEQLDSAMKEKANLAAETEEQRANVGSLRKQLGEVNDTRQRLELENMRYSGQLQMLTEECHGKEAKTESMQEMINHLEDEKRSLQDTIEKNSQETEIKIEELNKIIEKIEQEKTTAIGAERAKSEEITLGLNDKIEQLLIENETAKIEKNALIREVEEFQAKEDEKHGIISQHKGKIEEMFSIIKSLENIQRQSEIEKANLQEEIENLRCSQEVAEPLVSMAAVDENFTSNPATINLEYEQQMKGLAEDYEEKIGKLQAELENARGKLASNSKRMESVNVEIKTLSENLEQERYAVKNAQERMLNMQERYNEELKSLKEQLQVEKKKNMTSEDEDVKNELLKTTKTLEADLEIALQANNGLTKEMADLKLQLEKAWRTNETQEREISQLTSEAEELRLKQEQHEGRPSEEHPMARDVHAKTIHVLKADIESARRLNQSQEEEIRGLRQKLDDFQQQQIAHEANLTAEHFKTRDQQNKKLELLKADVDAAHLLNKTQEEKIYKLQQELEDSEQSKTTLEDNLTEKQIQLREIEEKHNIEVERKSKEITSLKEKLEMAQETNRMQCQELLTIKHDFGELQNSQERYEKNLAGEQIRVEEATARRVRELEEEVKRKTEEMTKLFGVLDTEQKGRERVLLETERRLTQMHQAEQEKIKSERTITELRKQKAELRGELIKEKEKFENFVLQSERAQLEEHEEVENLSRSLTESEMDKGILTKEIDSCREELNKVIEKYNKLKEKFGALKQKRKEEKEKFDAIFLTPRSEMGLQTNLLEPEDIIETKEQLSSSMREQVRLEDALEILQRDMYKRTTEIQALKRANDVLRRQNQVLYLETESLRSLGHIEGVDVSKIQKFNEKLLQEKENLEIENRFLKEALSDNEKQDHEAQEKESLSNEMKELEELKETREQLTLENEKLRDENDFLVKQGKRLQSQVDRLEGENERLRNATSVTPRTGNYGQSQALVNEVIQNEAEIQLNMESSPGFHRGEVPSRTVAAQRFDEENQRIREQLRVLQSRLNAKEIELQGISNSQTEEVEDLVNEKEALIAQMELLKKALEKYEHKGLTETNEAARSDARSTNESFQPTSLTPSVAEVPFTGFHNANPQKIEFSVDNYLGSAYWEASKFLDRLQQVN</sequence>
<comment type="caution">
    <text evidence="3">The sequence shown here is derived from an EMBL/GenBank/DDBJ whole genome shotgun (WGS) entry which is preliminary data.</text>
</comment>
<feature type="coiled-coil region" evidence="1">
    <location>
        <begin position="922"/>
        <end position="1145"/>
    </location>
</feature>
<feature type="coiled-coil region" evidence="1">
    <location>
        <begin position="1175"/>
        <end position="1361"/>
    </location>
</feature>
<feature type="coiled-coil region" evidence="1">
    <location>
        <begin position="220"/>
        <end position="261"/>
    </location>
</feature>
<feature type="coiled-coil region" evidence="1">
    <location>
        <begin position="1677"/>
        <end position="1743"/>
    </location>
</feature>
<proteinExistence type="predicted"/>
<feature type="compositionally biased region" description="Polar residues" evidence="2">
    <location>
        <begin position="22"/>
        <end position="57"/>
    </location>
</feature>
<gene>
    <name evidence="3" type="ORF">P5673_019278</name>
</gene>
<dbReference type="EMBL" id="JARQWQ010000045">
    <property type="protein sequence ID" value="KAK2558165.1"/>
    <property type="molecule type" value="Genomic_DNA"/>
</dbReference>
<dbReference type="Proteomes" id="UP001249851">
    <property type="component" value="Unassembled WGS sequence"/>
</dbReference>